<dbReference type="EMBL" id="AZBU02000011">
    <property type="protein sequence ID" value="TKR60250.1"/>
    <property type="molecule type" value="Genomic_DNA"/>
</dbReference>
<accession>A0A4U5LVR7</accession>
<keyword evidence="3 5" id="KW-1133">Transmembrane helix</keyword>
<feature type="transmembrane region" description="Helical" evidence="5">
    <location>
        <begin position="147"/>
        <end position="165"/>
    </location>
</feature>
<comment type="subcellular location">
    <subcellularLocation>
        <location evidence="1">Membrane</location>
    </subcellularLocation>
</comment>
<dbReference type="OrthoDB" id="5783891at2759"/>
<comment type="caution">
    <text evidence="7">The sequence shown here is derived from an EMBL/GenBank/DDBJ whole genome shotgun (WGS) entry which is preliminary data.</text>
</comment>
<evidence type="ECO:0000259" key="6">
    <source>
        <dbReference type="PROSITE" id="PS50262"/>
    </source>
</evidence>
<dbReference type="InterPro" id="IPR017452">
    <property type="entry name" value="GPCR_Rhodpsn_7TM"/>
</dbReference>
<name>A0A4U5LVR7_STECR</name>
<feature type="transmembrane region" description="Helical" evidence="5">
    <location>
        <begin position="60"/>
        <end position="80"/>
    </location>
</feature>
<dbReference type="Proteomes" id="UP000298663">
    <property type="component" value="Unassembled WGS sequence"/>
</dbReference>
<protein>
    <recommendedName>
        <fullName evidence="6">G-protein coupled receptors family 1 profile domain-containing protein</fullName>
    </recommendedName>
</protein>
<evidence type="ECO:0000256" key="1">
    <source>
        <dbReference type="ARBA" id="ARBA00004370"/>
    </source>
</evidence>
<evidence type="ECO:0000256" key="5">
    <source>
        <dbReference type="SAM" id="Phobius"/>
    </source>
</evidence>
<proteinExistence type="predicted"/>
<dbReference type="GO" id="GO:0004930">
    <property type="term" value="F:G protein-coupled receptor activity"/>
    <property type="evidence" value="ECO:0007669"/>
    <property type="project" value="InterPro"/>
</dbReference>
<dbReference type="PROSITE" id="PS50262">
    <property type="entry name" value="G_PROTEIN_RECEP_F1_2"/>
    <property type="match status" value="1"/>
</dbReference>
<dbReference type="Gene3D" id="1.20.1070.10">
    <property type="entry name" value="Rhodopsin 7-helix transmembrane proteins"/>
    <property type="match status" value="1"/>
</dbReference>
<dbReference type="SUPFAM" id="SSF81321">
    <property type="entry name" value="Family A G protein-coupled receptor-like"/>
    <property type="match status" value="1"/>
</dbReference>
<sequence>MTNDTSPPEDSCFYQTPRFLTERFILVTVVGTSIAIVGVIENVFLFFMLARKRDHRNSHLLYLMLLAFFDVFVSGAYIPLMSFSLLLDYVESVVLLRAWFAYMVPMITISHIAMTSSSFLILAASFERYINTVMPNRMRCLKKYRRQIAGVAVVLGVITKVSLAFEFNITFNAECVGTMSEYALLLSPLAMDHHYNLVWRLWFRNILTILLPFFALAFMNMRIVAVLQKTDFELLTVQKLSEAQRKVC</sequence>
<gene>
    <name evidence="7" type="ORF">L596_027528</name>
</gene>
<feature type="domain" description="G-protein coupled receptors family 1 profile" evidence="6">
    <location>
        <begin position="41"/>
        <end position="248"/>
    </location>
</feature>
<evidence type="ECO:0000256" key="3">
    <source>
        <dbReference type="ARBA" id="ARBA00022989"/>
    </source>
</evidence>
<dbReference type="InterPro" id="IPR000276">
    <property type="entry name" value="GPCR_Rhodpsn"/>
</dbReference>
<feature type="transmembrane region" description="Helical" evidence="5">
    <location>
        <begin position="201"/>
        <end position="219"/>
    </location>
</feature>
<dbReference type="Pfam" id="PF00001">
    <property type="entry name" value="7tm_1"/>
    <property type="match status" value="1"/>
</dbReference>
<dbReference type="AlphaFoldDB" id="A0A4U5LVR7"/>
<evidence type="ECO:0000256" key="2">
    <source>
        <dbReference type="ARBA" id="ARBA00022692"/>
    </source>
</evidence>
<keyword evidence="2 5" id="KW-0812">Transmembrane</keyword>
<evidence type="ECO:0000313" key="7">
    <source>
        <dbReference type="EMBL" id="TKR60250.1"/>
    </source>
</evidence>
<dbReference type="PANTHER" id="PTHR46709:SF4">
    <property type="entry name" value="G-PROTEIN COUPLED RECEPTORS FAMILY 1 PROFILE DOMAIN-CONTAINING PROTEIN"/>
    <property type="match status" value="1"/>
</dbReference>
<feature type="transmembrane region" description="Helical" evidence="5">
    <location>
        <begin position="100"/>
        <end position="126"/>
    </location>
</feature>
<evidence type="ECO:0000256" key="4">
    <source>
        <dbReference type="ARBA" id="ARBA00023136"/>
    </source>
</evidence>
<organism evidence="7 8">
    <name type="scientific">Steinernema carpocapsae</name>
    <name type="common">Entomopathogenic nematode</name>
    <dbReference type="NCBI Taxonomy" id="34508"/>
    <lineage>
        <taxon>Eukaryota</taxon>
        <taxon>Metazoa</taxon>
        <taxon>Ecdysozoa</taxon>
        <taxon>Nematoda</taxon>
        <taxon>Chromadorea</taxon>
        <taxon>Rhabditida</taxon>
        <taxon>Tylenchina</taxon>
        <taxon>Panagrolaimomorpha</taxon>
        <taxon>Strongyloidoidea</taxon>
        <taxon>Steinernematidae</taxon>
        <taxon>Steinernema</taxon>
    </lineage>
</organism>
<dbReference type="GO" id="GO:0016020">
    <property type="term" value="C:membrane"/>
    <property type="evidence" value="ECO:0007669"/>
    <property type="project" value="UniProtKB-SubCell"/>
</dbReference>
<reference evidence="7 8" key="2">
    <citation type="journal article" date="2019" name="G3 (Bethesda)">
        <title>Hybrid Assembly of the Genome of the Entomopathogenic Nematode Steinernema carpocapsae Identifies the X-Chromosome.</title>
        <authorList>
            <person name="Serra L."/>
            <person name="Macchietto M."/>
            <person name="Macias-Munoz A."/>
            <person name="McGill C.J."/>
            <person name="Rodriguez I.M."/>
            <person name="Rodriguez B."/>
            <person name="Murad R."/>
            <person name="Mortazavi A."/>
        </authorList>
    </citation>
    <scope>NUCLEOTIDE SEQUENCE [LARGE SCALE GENOMIC DNA]</scope>
    <source>
        <strain evidence="7 8">ALL</strain>
    </source>
</reference>
<evidence type="ECO:0000313" key="8">
    <source>
        <dbReference type="Proteomes" id="UP000298663"/>
    </source>
</evidence>
<keyword evidence="4 5" id="KW-0472">Membrane</keyword>
<keyword evidence="8" id="KW-1185">Reference proteome</keyword>
<feature type="transmembrane region" description="Helical" evidence="5">
    <location>
        <begin position="24"/>
        <end position="48"/>
    </location>
</feature>
<reference evidence="7 8" key="1">
    <citation type="journal article" date="2015" name="Genome Biol.">
        <title>Comparative genomics of Steinernema reveals deeply conserved gene regulatory networks.</title>
        <authorList>
            <person name="Dillman A.R."/>
            <person name="Macchietto M."/>
            <person name="Porter C.F."/>
            <person name="Rogers A."/>
            <person name="Williams B."/>
            <person name="Antoshechkin I."/>
            <person name="Lee M.M."/>
            <person name="Goodwin Z."/>
            <person name="Lu X."/>
            <person name="Lewis E.E."/>
            <person name="Goodrich-Blair H."/>
            <person name="Stock S.P."/>
            <person name="Adams B.J."/>
            <person name="Sternberg P.W."/>
            <person name="Mortazavi A."/>
        </authorList>
    </citation>
    <scope>NUCLEOTIDE SEQUENCE [LARGE SCALE GENOMIC DNA]</scope>
    <source>
        <strain evidence="7 8">ALL</strain>
    </source>
</reference>
<dbReference type="PANTHER" id="PTHR46709">
    <property type="entry name" value="PROTEIN CBG23488-RELATED"/>
    <property type="match status" value="1"/>
</dbReference>